<dbReference type="GO" id="GO:0007165">
    <property type="term" value="P:signal transduction"/>
    <property type="evidence" value="ECO:0007669"/>
    <property type="project" value="InterPro"/>
</dbReference>
<evidence type="ECO:0000259" key="13">
    <source>
        <dbReference type="Pfam" id="PF15898"/>
    </source>
</evidence>
<feature type="compositionally biased region" description="Polar residues" evidence="12">
    <location>
        <begin position="681"/>
        <end position="692"/>
    </location>
</feature>
<accession>A0A6P8NRY1</accession>
<evidence type="ECO:0000256" key="11">
    <source>
        <dbReference type="PROSITE-ProRule" id="PRU00023"/>
    </source>
</evidence>
<feature type="repeat" description="ANK" evidence="11">
    <location>
        <begin position="251"/>
        <end position="283"/>
    </location>
</feature>
<dbReference type="GO" id="GO:0031672">
    <property type="term" value="C:A band"/>
    <property type="evidence" value="ECO:0007669"/>
    <property type="project" value="TreeGrafter"/>
</dbReference>
<proteinExistence type="predicted"/>
<dbReference type="PANTHER" id="PTHR24179:SF18">
    <property type="entry name" value="PROTEIN PHOSPHATASE 1 REGULATORY SUBUNIT 12B"/>
    <property type="match status" value="1"/>
</dbReference>
<dbReference type="CDD" id="cd21946">
    <property type="entry name" value="IPD_MYPT2"/>
    <property type="match status" value="1"/>
</dbReference>
<dbReference type="RefSeq" id="XP_033773580.1">
    <property type="nucleotide sequence ID" value="XM_033917689.1"/>
</dbReference>
<dbReference type="PANTHER" id="PTHR24179">
    <property type="entry name" value="PROTEIN PHOSPHATASE 1 REGULATORY SUBUNIT 12"/>
    <property type="match status" value="1"/>
</dbReference>
<feature type="region of interest" description="Disordered" evidence="12">
    <location>
        <begin position="752"/>
        <end position="798"/>
    </location>
</feature>
<dbReference type="AlphaFoldDB" id="A0A6P8NRY1"/>
<evidence type="ECO:0000256" key="10">
    <source>
        <dbReference type="ARBA" id="ARBA00083252"/>
    </source>
</evidence>
<evidence type="ECO:0000256" key="8">
    <source>
        <dbReference type="ARBA" id="ARBA00065548"/>
    </source>
</evidence>
<dbReference type="GO" id="GO:0005856">
    <property type="term" value="C:cytoskeleton"/>
    <property type="evidence" value="ECO:0007669"/>
    <property type="project" value="UniProtKB-SubCell"/>
</dbReference>
<dbReference type="InterPro" id="IPR036770">
    <property type="entry name" value="Ankyrin_rpt-contain_sf"/>
</dbReference>
<feature type="compositionally biased region" description="Basic residues" evidence="12">
    <location>
        <begin position="885"/>
        <end position="895"/>
    </location>
</feature>
<keyword evidence="2" id="KW-0963">Cytoplasm</keyword>
<feature type="region of interest" description="Disordered" evidence="12">
    <location>
        <begin position="865"/>
        <end position="899"/>
    </location>
</feature>
<name>A0A6P8NRY1_GEOSA</name>
<evidence type="ECO:0000256" key="3">
    <source>
        <dbReference type="ARBA" id="ARBA00022553"/>
    </source>
</evidence>
<dbReference type="Pfam" id="PF15898">
    <property type="entry name" value="PRKG1_interact"/>
    <property type="match status" value="1"/>
</dbReference>
<feature type="repeat" description="ANK" evidence="11">
    <location>
        <begin position="158"/>
        <end position="190"/>
    </location>
</feature>
<dbReference type="RefSeq" id="XP_033773579.1">
    <property type="nucleotide sequence ID" value="XM_033917688.1"/>
</dbReference>
<feature type="compositionally biased region" description="Basic and acidic residues" evidence="12">
    <location>
        <begin position="1055"/>
        <end position="1071"/>
    </location>
</feature>
<evidence type="ECO:0000256" key="4">
    <source>
        <dbReference type="ARBA" id="ARBA00022737"/>
    </source>
</evidence>
<evidence type="ECO:0000256" key="1">
    <source>
        <dbReference type="ARBA" id="ARBA00004245"/>
    </source>
</evidence>
<dbReference type="CTD" id="4660"/>
<feature type="repeat" description="ANK" evidence="11">
    <location>
        <begin position="125"/>
        <end position="157"/>
    </location>
</feature>
<feature type="compositionally biased region" description="Basic and acidic residues" evidence="12">
    <location>
        <begin position="710"/>
        <end position="719"/>
    </location>
</feature>
<dbReference type="GO" id="GO:0019208">
    <property type="term" value="F:phosphatase regulator activity"/>
    <property type="evidence" value="ECO:0007669"/>
    <property type="project" value="InterPro"/>
</dbReference>
<dbReference type="PROSITE" id="PS50297">
    <property type="entry name" value="ANK_REP_REGION"/>
    <property type="match status" value="3"/>
</dbReference>
<feature type="compositionally biased region" description="Polar residues" evidence="12">
    <location>
        <begin position="931"/>
        <end position="940"/>
    </location>
</feature>
<evidence type="ECO:0000256" key="2">
    <source>
        <dbReference type="ARBA" id="ARBA00022490"/>
    </source>
</evidence>
<evidence type="ECO:0000256" key="6">
    <source>
        <dbReference type="ARBA" id="ARBA00023212"/>
    </source>
</evidence>
<feature type="compositionally biased region" description="Basic and acidic residues" evidence="12">
    <location>
        <begin position="774"/>
        <end position="798"/>
    </location>
</feature>
<feature type="region of interest" description="Disordered" evidence="12">
    <location>
        <begin position="1055"/>
        <end position="1087"/>
    </location>
</feature>
<feature type="compositionally biased region" description="Polar residues" evidence="12">
    <location>
        <begin position="976"/>
        <end position="999"/>
    </location>
</feature>
<keyword evidence="5 11" id="KW-0040">ANK repeat</keyword>
<keyword evidence="3" id="KW-0597">Phosphoprotein</keyword>
<evidence type="ECO:0000313" key="14">
    <source>
        <dbReference type="Proteomes" id="UP000515159"/>
    </source>
</evidence>
<keyword evidence="14" id="KW-1185">Reference proteome</keyword>
<feature type="compositionally biased region" description="Low complexity" evidence="12">
    <location>
        <begin position="613"/>
        <end position="626"/>
    </location>
</feature>
<evidence type="ECO:0000256" key="5">
    <source>
        <dbReference type="ARBA" id="ARBA00023043"/>
    </source>
</evidence>
<feature type="compositionally biased region" description="Basic residues" evidence="12">
    <location>
        <begin position="720"/>
        <end position="730"/>
    </location>
</feature>
<evidence type="ECO:0000313" key="16">
    <source>
        <dbReference type="RefSeq" id="XP_033773580.1"/>
    </source>
</evidence>
<sequence>MQSPGLLCFPVLWSQTSPAFPLPHPPPPCPQPQPLTSGRGAVMTEQDLGTSRAEAARFRRAEQLRRWQGSETELIVVSSPSLRQKRSRVRFEDGAVFLAACSSGDTEEVKKLLAQGADINTVNVDGLTSLHQACIDENLDVVKFLLQYGADVNQQDNEGWTPLHAVASCGYLNIAEYLISHGANVASVNCEGEVPLDLTEEASMKDLLLDQIKKQGIDLELSRKEEENRMLQDARQWLNRGKIEDIKHSRSGASALHVAASKGYLEVMRLLVQAGFNLNVQDIDSWTPLHAAAHWGVKDACTILAEALCDMEFKNKLGQTPFDVADETVVEHLEMLQKKQNVLRCEKEVKKKLIESNLNDDLQNNFYKNKEKQLDGDEKDETLKSIKTEKEKKNESSCYSYEEDYEIVAETSESETEKEAVKLASSVLNHFVNEQNRMIEELPVAVHNSLPMSEVREFSSLINKTEQQKDESPSSWRLGLRKTNSHNMLTSVAASQEDLRESISPMYRSASSPRISEFLDKEKERDHKSYFVTVTPRRLNSPGDAEEKENRESAANLVRSGSSTHHLQRDLLKENEAPLSSVPSSYVSTFLKSSSFGRQNDYSSPTISDNRVTSPTSRTTTSSFPMTTSANLTASVRQAGRASHRMPTDYTAERSIEIVPVSSPLGVISNHPLPGTTSNCVTSANISVTPGQETPGPELRERRRSCLTPVRDEEAESLRKARSRQARQTRRSTQGVTLADLQEAEKAFIRTRAERQTQEQQSKKLEGNDVQQRCNEKREERPAAVREPGESRDKWSKNLEGEFSNRRLRYKSSQLDSPIVPAFYPAASSYVSSQSSRQSRLPGLISAALADSKNTAPEMENHVIEGQVADNEVGDTSPSKQSVRERRRPKERRRATGISYGGKDVSALNCVQGNIEGGKKRKGIHCYRVPSSGTMSSLYSRSKDFPRSRKSQSDSPPSSPSPTAKTFKHERLPRLETSNTNPITCDSFNDGASSRTSVYTRRENRLASLSSRTDDGDKDYKKVTVPLSPLYENAVSENEKLKAKLQEAKMELADTKSKLEKAAQKQDKTSDRPTILETEKREKRALERKLSEMEEDMKILTDLRSDNQRLKDENGALIRVISKLSK</sequence>
<feature type="compositionally biased region" description="Polar residues" evidence="12">
    <location>
        <begin position="598"/>
        <end position="612"/>
    </location>
</feature>
<feature type="region of interest" description="Disordered" evidence="12">
    <location>
        <begin position="681"/>
        <end position="739"/>
    </location>
</feature>
<reference evidence="15 16" key="1">
    <citation type="submission" date="2025-04" db="UniProtKB">
        <authorList>
            <consortium name="RefSeq"/>
        </authorList>
    </citation>
    <scope>IDENTIFICATION</scope>
</reference>
<dbReference type="FunFam" id="1.25.40.20:FF:000007">
    <property type="entry name" value="Phosphatase 1 regulatory subunit 12A"/>
    <property type="match status" value="1"/>
</dbReference>
<dbReference type="InterPro" id="IPR017401">
    <property type="entry name" value="MYPT1/MYPT2/Mbs85"/>
</dbReference>
<dbReference type="FunFam" id="1.25.40.20:FF:000004">
    <property type="entry name" value="Phosphatase 1 regulatory subunit 12A"/>
    <property type="match status" value="1"/>
</dbReference>
<feature type="domain" description="cGMP-dependent protein kinase interacting" evidence="13">
    <location>
        <begin position="1030"/>
        <end position="1126"/>
    </location>
</feature>
<feature type="region of interest" description="Disordered" evidence="12">
    <location>
        <begin position="598"/>
        <end position="626"/>
    </location>
</feature>
<comment type="subcellular location">
    <subcellularLocation>
        <location evidence="1">Cytoplasm</location>
        <location evidence="1">Cytoskeleton</location>
    </subcellularLocation>
</comment>
<dbReference type="Gene3D" id="6.10.250.1820">
    <property type="match status" value="1"/>
</dbReference>
<dbReference type="Gene3D" id="1.25.40.20">
    <property type="entry name" value="Ankyrin repeat-containing domain"/>
    <property type="match status" value="2"/>
</dbReference>
<evidence type="ECO:0000313" key="15">
    <source>
        <dbReference type="RefSeq" id="XP_033773579.1"/>
    </source>
</evidence>
<feature type="compositionally biased region" description="Basic and acidic residues" evidence="12">
    <location>
        <begin position="752"/>
        <end position="767"/>
    </location>
</feature>
<dbReference type="InterPro" id="IPR031775">
    <property type="entry name" value="PRKG1_interact"/>
</dbReference>
<keyword evidence="6" id="KW-0206">Cytoskeleton</keyword>
<keyword evidence="4" id="KW-0677">Repeat</keyword>
<dbReference type="SUPFAM" id="SSF48403">
    <property type="entry name" value="Ankyrin repeat"/>
    <property type="match status" value="1"/>
</dbReference>
<dbReference type="SMART" id="SM00248">
    <property type="entry name" value="ANK"/>
    <property type="match status" value="5"/>
</dbReference>
<dbReference type="GeneID" id="117347170"/>
<evidence type="ECO:0000256" key="7">
    <source>
        <dbReference type="ARBA" id="ARBA00059024"/>
    </source>
</evidence>
<feature type="region of interest" description="Disordered" evidence="12">
    <location>
        <begin position="925"/>
        <end position="1020"/>
    </location>
</feature>
<dbReference type="KEGG" id="gsh:117347170"/>
<protein>
    <recommendedName>
        <fullName evidence="9">Protein phosphatase 1 regulatory subunit 12B</fullName>
    </recommendedName>
    <alternativeName>
        <fullName evidence="10">Myosin phosphatase-targeting subunit 2</fullName>
    </alternativeName>
</protein>
<gene>
    <name evidence="15 16" type="primary">PPP1R12B</name>
</gene>
<dbReference type="InterPro" id="IPR051226">
    <property type="entry name" value="PP1_Regulatory_Subunit"/>
</dbReference>
<organism evidence="14 15">
    <name type="scientific">Geotrypetes seraphini</name>
    <name type="common">Gaboon caecilian</name>
    <name type="synonym">Caecilia seraphini</name>
    <dbReference type="NCBI Taxonomy" id="260995"/>
    <lineage>
        <taxon>Eukaryota</taxon>
        <taxon>Metazoa</taxon>
        <taxon>Chordata</taxon>
        <taxon>Craniata</taxon>
        <taxon>Vertebrata</taxon>
        <taxon>Euteleostomi</taxon>
        <taxon>Amphibia</taxon>
        <taxon>Gymnophiona</taxon>
        <taxon>Geotrypetes</taxon>
    </lineage>
</organism>
<evidence type="ECO:0000256" key="9">
    <source>
        <dbReference type="ARBA" id="ARBA00072757"/>
    </source>
</evidence>
<dbReference type="GO" id="GO:0004857">
    <property type="term" value="F:enzyme inhibitor activity"/>
    <property type="evidence" value="ECO:0007669"/>
    <property type="project" value="TreeGrafter"/>
</dbReference>
<dbReference type="GO" id="GO:0030018">
    <property type="term" value="C:Z disc"/>
    <property type="evidence" value="ECO:0007669"/>
    <property type="project" value="TreeGrafter"/>
</dbReference>
<dbReference type="InterPro" id="IPR002110">
    <property type="entry name" value="Ankyrin_rpt"/>
</dbReference>
<dbReference type="PIRSF" id="PIRSF038141">
    <property type="entry name" value="PP1_12ABC_vert"/>
    <property type="match status" value="1"/>
</dbReference>
<comment type="function">
    <text evidence="7">Regulates myosin phosphatase activity. Augments Ca(2+) sensitivity of the contractile apparatus.</text>
</comment>
<evidence type="ECO:0000256" key="12">
    <source>
        <dbReference type="SAM" id="MobiDB-lite"/>
    </source>
</evidence>
<dbReference type="Pfam" id="PF12796">
    <property type="entry name" value="Ank_2"/>
    <property type="match status" value="2"/>
</dbReference>
<comment type="subunit">
    <text evidence="8">PP1 comprises a catalytic subunit, PPP1CA, PPP1CB or PPP1CC, and one or several targeting or regulatory subunits. PPP1R12B mediates binding to myosin. Isoform 3 and isoform 4 bind PPP1R12A, but not isoform 1 of PPP1R12B itself. Binds IL16.</text>
</comment>
<dbReference type="Proteomes" id="UP000515159">
    <property type="component" value="Chromosome 13"/>
</dbReference>
<feature type="compositionally biased region" description="Basic and acidic residues" evidence="12">
    <location>
        <begin position="1077"/>
        <end position="1087"/>
    </location>
</feature>
<dbReference type="PROSITE" id="PS50088">
    <property type="entry name" value="ANK_REPEAT"/>
    <property type="match status" value="3"/>
</dbReference>
<dbReference type="OrthoDB" id="19014at2759"/>
<dbReference type="Gene3D" id="6.10.140.390">
    <property type="match status" value="1"/>
</dbReference>
<dbReference type="GO" id="GO:0019901">
    <property type="term" value="F:protein kinase binding"/>
    <property type="evidence" value="ECO:0007669"/>
    <property type="project" value="InterPro"/>
</dbReference>